<dbReference type="Proteomes" id="UP000789759">
    <property type="component" value="Unassembled WGS sequence"/>
</dbReference>
<keyword evidence="4 6" id="KW-1133">Transmembrane helix</keyword>
<comment type="caution">
    <text evidence="8">The sequence shown here is derived from an EMBL/GenBank/DDBJ whole genome shotgun (WGS) entry which is preliminary data.</text>
</comment>
<evidence type="ECO:0000256" key="5">
    <source>
        <dbReference type="ARBA" id="ARBA00023136"/>
    </source>
</evidence>
<feature type="transmembrane region" description="Helical" evidence="6">
    <location>
        <begin position="91"/>
        <end position="110"/>
    </location>
</feature>
<evidence type="ECO:0000256" key="2">
    <source>
        <dbReference type="ARBA" id="ARBA00022448"/>
    </source>
</evidence>
<feature type="transmembrane region" description="Helical" evidence="6">
    <location>
        <begin position="293"/>
        <end position="310"/>
    </location>
</feature>
<feature type="transmembrane region" description="Helical" evidence="6">
    <location>
        <begin position="379"/>
        <end position="401"/>
    </location>
</feature>
<accession>A0A9N9JPA9</accession>
<evidence type="ECO:0000313" key="9">
    <source>
        <dbReference type="Proteomes" id="UP000789759"/>
    </source>
</evidence>
<dbReference type="Pfam" id="PF07690">
    <property type="entry name" value="MFS_1"/>
    <property type="match status" value="1"/>
</dbReference>
<dbReference type="PANTHER" id="PTHR43791">
    <property type="entry name" value="PERMEASE-RELATED"/>
    <property type="match status" value="1"/>
</dbReference>
<dbReference type="PROSITE" id="PS50850">
    <property type="entry name" value="MFS"/>
    <property type="match status" value="1"/>
</dbReference>
<keyword evidence="2" id="KW-0813">Transport</keyword>
<name>A0A9N9JPA9_9GLOM</name>
<dbReference type="GO" id="GO:0016020">
    <property type="term" value="C:membrane"/>
    <property type="evidence" value="ECO:0007669"/>
    <property type="project" value="UniProtKB-SubCell"/>
</dbReference>
<proteinExistence type="predicted"/>
<dbReference type="PANTHER" id="PTHR43791:SF36">
    <property type="entry name" value="TRANSPORTER, PUTATIVE (AFU_ORTHOLOGUE AFUA_6G08340)-RELATED"/>
    <property type="match status" value="1"/>
</dbReference>
<dbReference type="InterPro" id="IPR036259">
    <property type="entry name" value="MFS_trans_sf"/>
</dbReference>
<organism evidence="8 9">
    <name type="scientific">Cetraspora pellucida</name>
    <dbReference type="NCBI Taxonomy" id="1433469"/>
    <lineage>
        <taxon>Eukaryota</taxon>
        <taxon>Fungi</taxon>
        <taxon>Fungi incertae sedis</taxon>
        <taxon>Mucoromycota</taxon>
        <taxon>Glomeromycotina</taxon>
        <taxon>Glomeromycetes</taxon>
        <taxon>Diversisporales</taxon>
        <taxon>Gigasporaceae</taxon>
        <taxon>Cetraspora</taxon>
    </lineage>
</organism>
<dbReference type="InterPro" id="IPR020846">
    <property type="entry name" value="MFS_dom"/>
</dbReference>
<keyword evidence="9" id="KW-1185">Reference proteome</keyword>
<dbReference type="InterPro" id="IPR011701">
    <property type="entry name" value="MFS"/>
</dbReference>
<evidence type="ECO:0000259" key="7">
    <source>
        <dbReference type="PROSITE" id="PS50850"/>
    </source>
</evidence>
<sequence>MSLEEKREKINNEVHDTETGNYDNCNKSLERKIVWKYDIYLLRNAVVAGFDTKYLNTTPIDFNWAVASLLISYLIFEIPSNLVTKILGFHVWIPIIMVCWSIASMCQAAVTTGLQLGIVRFILGMAEAGFPPSVLGYLSLYYARKEMTLRYSVFLIFINIAGAISGILAYFLVQIQGPLKGFQWLFIIDGIPTIILSIVVAIFLTSGPSNARFLTPQERIIAVDRLKSEGAPVEVDRSIAKAQIKHAFTDIRVYIYFGILGFGSIPSFALSFFLPVLVKQLGYNDVQAQLMTVPPYIFATICMTIISWLSDKYQIRSWSIVAGDLMSIVGFAGIVATSATDKSFYNLRYFFTTLLACGVCTVLPVAFSWLTFGQYKRNVAIGLVMASTYVGGIVGVLIFPINEAPSFYKGNVICLIAVIIQCMLAIILKFHLEHINKKRDLDLLSRHNVSLNDSELKNSKKIRELAMKLTEHDPKCDEVLCDYHPNW</sequence>
<protein>
    <submittedName>
        <fullName evidence="8">15796_t:CDS:1</fullName>
    </submittedName>
</protein>
<dbReference type="EMBL" id="CAJVQA010027168">
    <property type="protein sequence ID" value="CAG8791121.1"/>
    <property type="molecule type" value="Genomic_DNA"/>
</dbReference>
<feature type="transmembrane region" description="Helical" evidence="6">
    <location>
        <begin position="116"/>
        <end position="140"/>
    </location>
</feature>
<feature type="transmembrane region" description="Helical" evidence="6">
    <location>
        <begin position="317"/>
        <end position="337"/>
    </location>
</feature>
<feature type="transmembrane region" description="Helical" evidence="6">
    <location>
        <begin position="407"/>
        <end position="428"/>
    </location>
</feature>
<dbReference type="AlphaFoldDB" id="A0A9N9JPA9"/>
<gene>
    <name evidence="8" type="ORF">CPELLU_LOCUS17006</name>
</gene>
<evidence type="ECO:0000313" key="8">
    <source>
        <dbReference type="EMBL" id="CAG8791121.1"/>
    </source>
</evidence>
<feature type="domain" description="Major facilitator superfamily (MFS) profile" evidence="7">
    <location>
        <begin position="24"/>
        <end position="429"/>
    </location>
</feature>
<evidence type="ECO:0000256" key="4">
    <source>
        <dbReference type="ARBA" id="ARBA00022989"/>
    </source>
</evidence>
<evidence type="ECO:0000256" key="6">
    <source>
        <dbReference type="SAM" id="Phobius"/>
    </source>
</evidence>
<feature type="transmembrane region" description="Helical" evidence="6">
    <location>
        <begin position="152"/>
        <end position="172"/>
    </location>
</feature>
<evidence type="ECO:0000256" key="1">
    <source>
        <dbReference type="ARBA" id="ARBA00004141"/>
    </source>
</evidence>
<feature type="transmembrane region" description="Helical" evidence="6">
    <location>
        <begin position="349"/>
        <end position="372"/>
    </location>
</feature>
<dbReference type="OrthoDB" id="2985014at2759"/>
<feature type="transmembrane region" description="Helical" evidence="6">
    <location>
        <begin position="253"/>
        <end position="273"/>
    </location>
</feature>
<dbReference type="SUPFAM" id="SSF103473">
    <property type="entry name" value="MFS general substrate transporter"/>
    <property type="match status" value="1"/>
</dbReference>
<comment type="subcellular location">
    <subcellularLocation>
        <location evidence="1">Membrane</location>
        <topology evidence="1">Multi-pass membrane protein</topology>
    </subcellularLocation>
</comment>
<evidence type="ECO:0000256" key="3">
    <source>
        <dbReference type="ARBA" id="ARBA00022692"/>
    </source>
</evidence>
<keyword evidence="3 6" id="KW-0812">Transmembrane</keyword>
<keyword evidence="5 6" id="KW-0472">Membrane</keyword>
<feature type="non-terminal residue" evidence="8">
    <location>
        <position position="487"/>
    </location>
</feature>
<dbReference type="GO" id="GO:0022857">
    <property type="term" value="F:transmembrane transporter activity"/>
    <property type="evidence" value="ECO:0007669"/>
    <property type="project" value="InterPro"/>
</dbReference>
<reference evidence="8" key="1">
    <citation type="submission" date="2021-06" db="EMBL/GenBank/DDBJ databases">
        <authorList>
            <person name="Kallberg Y."/>
            <person name="Tangrot J."/>
            <person name="Rosling A."/>
        </authorList>
    </citation>
    <scope>NUCLEOTIDE SEQUENCE</scope>
    <source>
        <strain evidence="8">FL966</strain>
    </source>
</reference>
<dbReference type="Gene3D" id="1.20.1250.20">
    <property type="entry name" value="MFS general substrate transporter like domains"/>
    <property type="match status" value="2"/>
</dbReference>
<feature type="transmembrane region" description="Helical" evidence="6">
    <location>
        <begin position="184"/>
        <end position="204"/>
    </location>
</feature>